<sequence length="165" mass="19515">MSKTAVQTKKQQEQQATQVIRLRANKEAEQQPNAVVENEDMDDTEEFYVGVFTKMKNIIDELDDRNNIATKKVTAYQRALDIREQEHRKKEQHLNDALKDKESQIKLMNQEVDYYRNKDNASKNTRKNVTDMVSQLYEIKENKNKKKVEEGVDDMVDDILKKYRT</sequence>
<name>A0A1V0SLN8_9VIRU</name>
<evidence type="ECO:0000256" key="1">
    <source>
        <dbReference type="SAM" id="Coils"/>
    </source>
</evidence>
<reference evidence="2" key="1">
    <citation type="journal article" date="2017" name="Science">
        <title>Giant viruses with an expanded complement of translation system components.</title>
        <authorList>
            <person name="Schulz F."/>
            <person name="Yutin N."/>
            <person name="Ivanova N.N."/>
            <person name="Ortega D.R."/>
            <person name="Lee T.K."/>
            <person name="Vierheilig J."/>
            <person name="Daims H."/>
            <person name="Horn M."/>
            <person name="Wagner M."/>
            <person name="Jensen G.J."/>
            <person name="Kyrpides N.C."/>
            <person name="Koonin E.V."/>
            <person name="Woyke T."/>
        </authorList>
    </citation>
    <scope>NUCLEOTIDE SEQUENCE</scope>
    <source>
        <strain evidence="2">KNV1</strain>
    </source>
</reference>
<dbReference type="EMBL" id="KY684118">
    <property type="protein sequence ID" value="ARF12640.1"/>
    <property type="molecule type" value="Genomic_DNA"/>
</dbReference>
<protein>
    <submittedName>
        <fullName evidence="2">Uncharacterized protein</fullName>
    </submittedName>
</protein>
<evidence type="ECO:0000313" key="2">
    <source>
        <dbReference type="EMBL" id="ARF12640.1"/>
    </source>
</evidence>
<organism evidence="2">
    <name type="scientific">Klosneuvirus KNV1</name>
    <dbReference type="NCBI Taxonomy" id="1977640"/>
    <lineage>
        <taxon>Viruses</taxon>
        <taxon>Varidnaviria</taxon>
        <taxon>Bamfordvirae</taxon>
        <taxon>Nucleocytoviricota</taxon>
        <taxon>Megaviricetes</taxon>
        <taxon>Imitervirales</taxon>
        <taxon>Mimiviridae</taxon>
        <taxon>Klosneuvirinae</taxon>
        <taxon>Klosneuvirus</taxon>
    </lineage>
</organism>
<gene>
    <name evidence="2" type="ORF">Klosneuvirus_11_11</name>
</gene>
<keyword evidence="1" id="KW-0175">Coiled coil</keyword>
<accession>A0A1V0SLN8</accession>
<proteinExistence type="predicted"/>
<feature type="coiled-coil region" evidence="1">
    <location>
        <begin position="59"/>
        <end position="118"/>
    </location>
</feature>